<evidence type="ECO:0000313" key="1">
    <source>
        <dbReference type="EMBL" id="KKW12589.1"/>
    </source>
</evidence>
<comment type="caution">
    <text evidence="1">The sequence shown here is derived from an EMBL/GenBank/DDBJ whole genome shotgun (WGS) entry which is preliminary data.</text>
</comment>
<name>A0A0G1Z1K7_9BACT</name>
<reference evidence="1 2" key="1">
    <citation type="journal article" date="2015" name="Nature">
        <title>rRNA introns, odd ribosomes, and small enigmatic genomes across a large radiation of phyla.</title>
        <authorList>
            <person name="Brown C.T."/>
            <person name="Hug L.A."/>
            <person name="Thomas B.C."/>
            <person name="Sharon I."/>
            <person name="Castelle C.J."/>
            <person name="Singh A."/>
            <person name="Wilkins M.J."/>
            <person name="Williams K.H."/>
            <person name="Banfield J.F."/>
        </authorList>
    </citation>
    <scope>NUCLEOTIDE SEQUENCE [LARGE SCALE GENOMIC DNA]</scope>
</reference>
<organism evidence="1 2">
    <name type="scientific">Candidatus Gottesmanbacteria bacterium GW2011_GWB1_49_7</name>
    <dbReference type="NCBI Taxonomy" id="1618448"/>
    <lineage>
        <taxon>Bacteria</taxon>
        <taxon>Candidatus Gottesmaniibacteriota</taxon>
    </lineage>
</organism>
<proteinExistence type="predicted"/>
<dbReference type="Proteomes" id="UP000034588">
    <property type="component" value="Unassembled WGS sequence"/>
</dbReference>
<gene>
    <name evidence="1" type="ORF">UY48_C0011G0036</name>
</gene>
<evidence type="ECO:0000313" key="2">
    <source>
        <dbReference type="Proteomes" id="UP000034588"/>
    </source>
</evidence>
<accession>A0A0G1Z1K7</accession>
<dbReference type="AlphaFoldDB" id="A0A0G1Z1K7"/>
<sequence>MTENKFETIFKCSCGANLHLAQSVTTDGTKVRVMSVVLCSKCDLYSTYTRHVAITMTLEELR</sequence>
<dbReference type="EMBL" id="LCQD01000011">
    <property type="protein sequence ID" value="KKW12589.1"/>
    <property type="molecule type" value="Genomic_DNA"/>
</dbReference>
<protein>
    <submittedName>
        <fullName evidence="1">Uncharacterized protein</fullName>
    </submittedName>
</protein>